<dbReference type="Gene3D" id="3.30.1600.10">
    <property type="entry name" value="SIR2/SIRT2 'Small Domain"/>
    <property type="match status" value="1"/>
</dbReference>
<evidence type="ECO:0000256" key="3">
    <source>
        <dbReference type="ARBA" id="ARBA00023027"/>
    </source>
</evidence>
<feature type="binding site" evidence="4">
    <location>
        <position position="160"/>
    </location>
    <ligand>
        <name>Zn(2+)</name>
        <dbReference type="ChEBI" id="CHEBI:29105"/>
    </ligand>
</feature>
<dbReference type="GO" id="GO:0046872">
    <property type="term" value="F:metal ion binding"/>
    <property type="evidence" value="ECO:0007669"/>
    <property type="project" value="UniProtKB-KW"/>
</dbReference>
<dbReference type="OrthoDB" id="9800582at2"/>
<dbReference type="InterPro" id="IPR026590">
    <property type="entry name" value="Ssirtuin_cat_dom"/>
</dbReference>
<dbReference type="RefSeq" id="WP_054493261.1">
    <property type="nucleotide sequence ID" value="NZ_BBZA01000143.1"/>
</dbReference>
<dbReference type="SUPFAM" id="SSF52467">
    <property type="entry name" value="DHS-like NAD/FAD-binding domain"/>
    <property type="match status" value="1"/>
</dbReference>
<evidence type="ECO:0000259" key="5">
    <source>
        <dbReference type="PROSITE" id="PS50305"/>
    </source>
</evidence>
<dbReference type="CDD" id="cd01407">
    <property type="entry name" value="SIR2-fam"/>
    <property type="match status" value="1"/>
</dbReference>
<dbReference type="AlphaFoldDB" id="A0A0M9UCY3"/>
<dbReference type="InParanoid" id="A0A0M9UCY3"/>
<dbReference type="InterPro" id="IPR029035">
    <property type="entry name" value="DHS-like_NAD/FAD-binding_dom"/>
</dbReference>
<feature type="binding site" evidence="4">
    <location>
        <position position="157"/>
    </location>
    <ligand>
        <name>Zn(2+)</name>
        <dbReference type="ChEBI" id="CHEBI:29105"/>
    </ligand>
</feature>
<dbReference type="STRING" id="872965.SE16_06395"/>
<dbReference type="FunCoup" id="A0A0M9UCY3">
    <property type="interactions" value="357"/>
</dbReference>
<dbReference type="InterPro" id="IPR026591">
    <property type="entry name" value="Sirtuin_cat_small_dom_sf"/>
</dbReference>
<feature type="domain" description="Deacetylase sirtuin-type" evidence="5">
    <location>
        <begin position="3"/>
        <end position="257"/>
    </location>
</feature>
<dbReference type="EMBL" id="BBZA01000143">
    <property type="protein sequence ID" value="GAP63428.1"/>
    <property type="molecule type" value="Genomic_DNA"/>
</dbReference>
<sequence length="257" mass="27974">MSNVHQPDDLKRAANLIRHARYAIALTGAGISVPSGIPDFRSPHSGLWERYDPMEVASLASFRRHPERFYDWIRPLLETTRNARPNPAHEALARLQAAGYLHEIITQNIDGLHEAAGSHDVLPVHGHTRTGTCQQCGRSVEGDLLWRAVEAGEVPRCPTCGGVLKPDVILFGEILPMDIFERARQAAERADLVLVAGSSLEVAPAADLPLITLNRSGSLLIVNLGPTALDWYATLKIEGDVADVLPRIADLVLDDAA</sequence>
<keyword evidence="4" id="KW-0862">Zinc</keyword>
<dbReference type="Proteomes" id="UP000037784">
    <property type="component" value="Unassembled WGS sequence"/>
</dbReference>
<comment type="caution">
    <text evidence="6">The sequence shown here is derived from an EMBL/GenBank/DDBJ whole genome shotgun (WGS) entry which is preliminary data.</text>
</comment>
<feature type="binding site" evidence="4">
    <location>
        <position position="136"/>
    </location>
    <ligand>
        <name>Zn(2+)</name>
        <dbReference type="ChEBI" id="CHEBI:29105"/>
    </ligand>
</feature>
<dbReference type="NCBIfam" id="NF001753">
    <property type="entry name" value="PRK00481.1-3"/>
    <property type="match status" value="1"/>
</dbReference>
<keyword evidence="4" id="KW-0479">Metal-binding</keyword>
<feature type="active site" description="Proton acceptor" evidence="4">
    <location>
        <position position="125"/>
    </location>
</feature>
<dbReference type="PANTHER" id="PTHR11085:SF10">
    <property type="entry name" value="NAD-DEPENDENT PROTEIN DEACYLASE SIRTUIN-5, MITOCHONDRIAL-RELATED"/>
    <property type="match status" value="1"/>
</dbReference>
<dbReference type="InterPro" id="IPR003000">
    <property type="entry name" value="Sirtuin"/>
</dbReference>
<evidence type="ECO:0000256" key="4">
    <source>
        <dbReference type="PROSITE-ProRule" id="PRU00236"/>
    </source>
</evidence>
<keyword evidence="7" id="KW-1185">Reference proteome</keyword>
<name>A0A0M9UCY3_9CHLR</name>
<evidence type="ECO:0000313" key="6">
    <source>
        <dbReference type="EMBL" id="GAP63428.1"/>
    </source>
</evidence>
<dbReference type="GO" id="GO:0070403">
    <property type="term" value="F:NAD+ binding"/>
    <property type="evidence" value="ECO:0007669"/>
    <property type="project" value="InterPro"/>
</dbReference>
<dbReference type="Gene3D" id="3.40.50.1220">
    <property type="entry name" value="TPP-binding domain"/>
    <property type="match status" value="1"/>
</dbReference>
<accession>A0A0M9UCY3</accession>
<dbReference type="PANTHER" id="PTHR11085">
    <property type="entry name" value="NAD-DEPENDENT PROTEIN DEACYLASE SIRTUIN-5, MITOCHONDRIAL-RELATED"/>
    <property type="match status" value="1"/>
</dbReference>
<dbReference type="InterPro" id="IPR050134">
    <property type="entry name" value="NAD-dep_sirtuin_deacylases"/>
</dbReference>
<keyword evidence="3" id="KW-0520">NAD</keyword>
<evidence type="ECO:0000256" key="2">
    <source>
        <dbReference type="ARBA" id="ARBA00022679"/>
    </source>
</evidence>
<proteinExistence type="predicted"/>
<protein>
    <recommendedName>
        <fullName evidence="1">protein acetyllysine N-acetyltransferase</fullName>
        <ecNumber evidence="1">2.3.1.286</ecNumber>
    </recommendedName>
</protein>
<dbReference type="Pfam" id="PF02146">
    <property type="entry name" value="SIR2"/>
    <property type="match status" value="1"/>
</dbReference>
<reference evidence="7" key="1">
    <citation type="submission" date="2015-08" db="EMBL/GenBank/DDBJ databases">
        <title>Draft Genome Sequence of a Heterotrophic Facultative Anaerobic Bacterium Ardenticatena maritima Strain 110S.</title>
        <authorList>
            <person name="Kawaichi S."/>
            <person name="Yoshida T."/>
            <person name="Sako Y."/>
            <person name="Nakamura R."/>
        </authorList>
    </citation>
    <scope>NUCLEOTIDE SEQUENCE [LARGE SCALE GENOMIC DNA]</scope>
    <source>
        <strain evidence="7">110S</strain>
    </source>
</reference>
<organism evidence="6 7">
    <name type="scientific">Ardenticatena maritima</name>
    <dbReference type="NCBI Taxonomy" id="872965"/>
    <lineage>
        <taxon>Bacteria</taxon>
        <taxon>Bacillati</taxon>
        <taxon>Chloroflexota</taxon>
        <taxon>Ardenticatenia</taxon>
        <taxon>Ardenticatenales</taxon>
        <taxon>Ardenticatenaceae</taxon>
        <taxon>Ardenticatena</taxon>
    </lineage>
</organism>
<evidence type="ECO:0000256" key="1">
    <source>
        <dbReference type="ARBA" id="ARBA00012928"/>
    </source>
</evidence>
<gene>
    <name evidence="6" type="primary">npdA</name>
    <name evidence="6" type="ORF">ARMA_1851</name>
</gene>
<keyword evidence="2" id="KW-0808">Transferase</keyword>
<feature type="binding site" evidence="4">
    <location>
        <position position="133"/>
    </location>
    <ligand>
        <name>Zn(2+)</name>
        <dbReference type="ChEBI" id="CHEBI:29105"/>
    </ligand>
</feature>
<evidence type="ECO:0000313" key="7">
    <source>
        <dbReference type="Proteomes" id="UP000037784"/>
    </source>
</evidence>
<dbReference type="GO" id="GO:0017136">
    <property type="term" value="F:histone deacetylase activity, NAD-dependent"/>
    <property type="evidence" value="ECO:0007669"/>
    <property type="project" value="TreeGrafter"/>
</dbReference>
<dbReference type="PROSITE" id="PS50305">
    <property type="entry name" value="SIRTUIN"/>
    <property type="match status" value="1"/>
</dbReference>
<dbReference type="EC" id="2.3.1.286" evidence="1"/>